<comment type="caution">
    <text evidence="3">The sequence shown here is derived from an EMBL/GenBank/DDBJ whole genome shotgun (WGS) entry which is preliminary data.</text>
</comment>
<feature type="region of interest" description="Disordered" evidence="1">
    <location>
        <begin position="21"/>
        <end position="52"/>
    </location>
</feature>
<evidence type="ECO:0000256" key="1">
    <source>
        <dbReference type="SAM" id="MobiDB-lite"/>
    </source>
</evidence>
<keyword evidence="2" id="KW-0732">Signal</keyword>
<accession>A0A484B8Z1</accession>
<dbReference type="STRING" id="7232.A0A484B8Z1"/>
<evidence type="ECO:0000256" key="2">
    <source>
        <dbReference type="SAM" id="SignalP"/>
    </source>
</evidence>
<dbReference type="OrthoDB" id="5857426at2759"/>
<evidence type="ECO:0000313" key="4">
    <source>
        <dbReference type="Proteomes" id="UP000295192"/>
    </source>
</evidence>
<evidence type="ECO:0000313" key="3">
    <source>
        <dbReference type="EMBL" id="TDG44255.1"/>
    </source>
</evidence>
<feature type="signal peptide" evidence="2">
    <location>
        <begin position="1"/>
        <end position="19"/>
    </location>
</feature>
<sequence length="321" mass="35446">MNKFLALLLVCCSAGCVLAGHHSKSSKSSESSDSNDSSDSSEHKQKHKYNHPVYTTYPPYSLYPNASPYAYLNNYGAGAPVPPAGYPVYPAPPPQQQPAVPLPQPPLPGYAPRPLEPSSVINHSLKVNKDSSAQPMQGVNMGYMENNYSNSNNGGSVNSQDSLWQVKMSAAAVSNQQTLVQAPLNQYVEQQPTYGYDPLTHGGYGAVDDYAPYPHLTATPSQVGDEYHNLRNSQNPSRQDYCSDPYASVQKPKKRVDQHLDSPYHDVSGLPNPYNMEHMVEQDEVLPPQQHMSLSYDDSFEGEYSTTPNARNRRVIREIIV</sequence>
<feature type="chain" id="PRO_5019807334" evidence="2">
    <location>
        <begin position="20"/>
        <end position="321"/>
    </location>
</feature>
<proteinExistence type="predicted"/>
<dbReference type="Proteomes" id="UP000295192">
    <property type="component" value="Unassembled WGS sequence"/>
</dbReference>
<dbReference type="AlphaFoldDB" id="A0A484B8Z1"/>
<keyword evidence="4" id="KW-1185">Reference proteome</keyword>
<gene>
    <name evidence="3" type="ORF">AWZ03_009315</name>
</gene>
<feature type="compositionally biased region" description="Low complexity" evidence="1">
    <location>
        <begin position="26"/>
        <end position="38"/>
    </location>
</feature>
<dbReference type="EMBL" id="LSRL02000111">
    <property type="protein sequence ID" value="TDG44255.1"/>
    <property type="molecule type" value="Genomic_DNA"/>
</dbReference>
<name>A0A484B8Z1_DRONA</name>
<organism evidence="3 4">
    <name type="scientific">Drosophila navojoa</name>
    <name type="common">Fruit fly</name>
    <dbReference type="NCBI Taxonomy" id="7232"/>
    <lineage>
        <taxon>Eukaryota</taxon>
        <taxon>Metazoa</taxon>
        <taxon>Ecdysozoa</taxon>
        <taxon>Arthropoda</taxon>
        <taxon>Hexapoda</taxon>
        <taxon>Insecta</taxon>
        <taxon>Pterygota</taxon>
        <taxon>Neoptera</taxon>
        <taxon>Endopterygota</taxon>
        <taxon>Diptera</taxon>
        <taxon>Brachycera</taxon>
        <taxon>Muscomorpha</taxon>
        <taxon>Ephydroidea</taxon>
        <taxon>Drosophilidae</taxon>
        <taxon>Drosophila</taxon>
    </lineage>
</organism>
<reference evidence="3 4" key="1">
    <citation type="journal article" date="2019" name="J. Hered.">
        <title>An Improved Genome Assembly for Drosophila navojoa, the Basal Species in the mojavensis Cluster.</title>
        <authorList>
            <person name="Vanderlinde T."/>
            <person name="Dupim E.G."/>
            <person name="Nazario-Yepiz N.O."/>
            <person name="Carvalho A.B."/>
        </authorList>
    </citation>
    <scope>NUCLEOTIDE SEQUENCE [LARGE SCALE GENOMIC DNA]</scope>
    <source>
        <strain evidence="3">Navoj_Jal97</strain>
        <tissue evidence="3">Whole organism</tissue>
    </source>
</reference>
<protein>
    <submittedName>
        <fullName evidence="3">Uncharacterized protein</fullName>
    </submittedName>
</protein>